<evidence type="ECO:0000256" key="1">
    <source>
        <dbReference type="SAM" id="SignalP"/>
    </source>
</evidence>
<dbReference type="GO" id="GO:0051118">
    <property type="term" value="F:glucan endo-1,3-alpha-glucosidase activity"/>
    <property type="evidence" value="ECO:0007669"/>
    <property type="project" value="InterPro"/>
</dbReference>
<evidence type="ECO:0000313" key="3">
    <source>
        <dbReference type="Proteomes" id="UP000799324"/>
    </source>
</evidence>
<proteinExistence type="predicted"/>
<organism evidence="2 3">
    <name type="scientific">Lophiostoma macrostomum CBS 122681</name>
    <dbReference type="NCBI Taxonomy" id="1314788"/>
    <lineage>
        <taxon>Eukaryota</taxon>
        <taxon>Fungi</taxon>
        <taxon>Dikarya</taxon>
        <taxon>Ascomycota</taxon>
        <taxon>Pezizomycotina</taxon>
        <taxon>Dothideomycetes</taxon>
        <taxon>Pleosporomycetidae</taxon>
        <taxon>Pleosporales</taxon>
        <taxon>Lophiostomataceae</taxon>
        <taxon>Lophiostoma</taxon>
    </lineage>
</organism>
<dbReference type="Proteomes" id="UP000799324">
    <property type="component" value="Unassembled WGS sequence"/>
</dbReference>
<keyword evidence="3" id="KW-1185">Reference proteome</keyword>
<sequence length="294" mass="32147">MRSFTSSLTLVVASLFFSLFTKGAPVEPAAAISKKAGVTSRYVFAHFMVGIMANRQSAADYDTDMQLAKATGIDAFALNIGTDSYTETQLNYAYESAAKNGMKVFISFDFNWYSPTADIAKVGNLIKTYAGKPAQLRVDNKVFVSSFNGDGLNVAAVKAAAGIDTFFAPNFHPGQTASAGAVDGALNWMGWDSNGNNRAPKASSNVTVVQGDDTYKKWLGSKNYIAPVSPWFSTHYGPEVSYSKNWVFPGDLLWYNRWNEVLKLGPRFLEIITWNDYGESHYIGPLATKHTDGK</sequence>
<gene>
    <name evidence="2" type="ORF">K491DRAFT_289617</name>
</gene>
<dbReference type="Pfam" id="PF03659">
    <property type="entry name" value="Glyco_hydro_71"/>
    <property type="match status" value="1"/>
</dbReference>
<keyword evidence="2" id="KW-0378">Hydrolase</keyword>
<dbReference type="OrthoDB" id="3257981at2759"/>
<dbReference type="EMBL" id="MU004317">
    <property type="protein sequence ID" value="KAF2658193.1"/>
    <property type="molecule type" value="Genomic_DNA"/>
</dbReference>
<name>A0A6A6TH02_9PLEO</name>
<dbReference type="CDD" id="cd11577">
    <property type="entry name" value="GH71"/>
    <property type="match status" value="1"/>
</dbReference>
<dbReference type="AlphaFoldDB" id="A0A6A6TH02"/>
<dbReference type="Gene3D" id="3.20.20.80">
    <property type="entry name" value="Glycosidases"/>
    <property type="match status" value="1"/>
</dbReference>
<reference evidence="2" key="1">
    <citation type="journal article" date="2020" name="Stud. Mycol.">
        <title>101 Dothideomycetes genomes: a test case for predicting lifestyles and emergence of pathogens.</title>
        <authorList>
            <person name="Haridas S."/>
            <person name="Albert R."/>
            <person name="Binder M."/>
            <person name="Bloem J."/>
            <person name="Labutti K."/>
            <person name="Salamov A."/>
            <person name="Andreopoulos B."/>
            <person name="Baker S."/>
            <person name="Barry K."/>
            <person name="Bills G."/>
            <person name="Bluhm B."/>
            <person name="Cannon C."/>
            <person name="Castanera R."/>
            <person name="Culley D."/>
            <person name="Daum C."/>
            <person name="Ezra D."/>
            <person name="Gonzalez J."/>
            <person name="Henrissat B."/>
            <person name="Kuo A."/>
            <person name="Liang C."/>
            <person name="Lipzen A."/>
            <person name="Lutzoni F."/>
            <person name="Magnuson J."/>
            <person name="Mondo S."/>
            <person name="Nolan M."/>
            <person name="Ohm R."/>
            <person name="Pangilinan J."/>
            <person name="Park H.-J."/>
            <person name="Ramirez L."/>
            <person name="Alfaro M."/>
            <person name="Sun H."/>
            <person name="Tritt A."/>
            <person name="Yoshinaga Y."/>
            <person name="Zwiers L.-H."/>
            <person name="Turgeon B."/>
            <person name="Goodwin S."/>
            <person name="Spatafora J."/>
            <person name="Crous P."/>
            <person name="Grigoriev I."/>
        </authorList>
    </citation>
    <scope>NUCLEOTIDE SEQUENCE</scope>
    <source>
        <strain evidence="2">CBS 122681</strain>
    </source>
</reference>
<dbReference type="InterPro" id="IPR005197">
    <property type="entry name" value="Glyco_hydro_71"/>
</dbReference>
<evidence type="ECO:0000313" key="2">
    <source>
        <dbReference type="EMBL" id="KAF2658193.1"/>
    </source>
</evidence>
<protein>
    <submittedName>
        <fullName evidence="2">Glycoside hydrolase family 71 protein</fullName>
    </submittedName>
</protein>
<feature type="signal peptide" evidence="1">
    <location>
        <begin position="1"/>
        <end position="23"/>
    </location>
</feature>
<keyword evidence="1" id="KW-0732">Signal</keyword>
<accession>A0A6A6TH02</accession>
<feature type="chain" id="PRO_5025603391" evidence="1">
    <location>
        <begin position="24"/>
        <end position="294"/>
    </location>
</feature>